<dbReference type="OrthoDB" id="4640847at2"/>
<gene>
    <name evidence="1" type="ORF">SAMN05443668_102651</name>
</gene>
<dbReference type="EMBL" id="FRCS01000002">
    <property type="protein sequence ID" value="SHN03523.1"/>
    <property type="molecule type" value="Genomic_DNA"/>
</dbReference>
<keyword evidence="2" id="KW-1185">Reference proteome</keyword>
<evidence type="ECO:0000313" key="2">
    <source>
        <dbReference type="Proteomes" id="UP000184440"/>
    </source>
</evidence>
<dbReference type="AlphaFoldDB" id="A0A1M7NI97"/>
<dbReference type="Proteomes" id="UP000184440">
    <property type="component" value="Unassembled WGS sequence"/>
</dbReference>
<evidence type="ECO:0000313" key="1">
    <source>
        <dbReference type="EMBL" id="SHN03523.1"/>
    </source>
</evidence>
<reference evidence="1 2" key="1">
    <citation type="submission" date="2016-11" db="EMBL/GenBank/DDBJ databases">
        <authorList>
            <person name="Jaros S."/>
            <person name="Januszkiewicz K."/>
            <person name="Wedrychowicz H."/>
        </authorList>
    </citation>
    <scope>NUCLEOTIDE SEQUENCE [LARGE SCALE GENOMIC DNA]</scope>
    <source>
        <strain evidence="1 2">DSM 46144</strain>
    </source>
</reference>
<name>A0A1M7NI97_9ACTN</name>
<protein>
    <submittedName>
        <fullName evidence="1">Uncharacterized protein</fullName>
    </submittedName>
</protein>
<sequence length="140" mass="15882">MRAGYLARWQGSEYEAFPAPTPEGLWIRLYTDRPEPGFDRVREGRYRRVVLPSALEQLAYVRPVAMWRDQPFLLRSREGGRAHLEYTGGNAAVAARLGCTRVERGVYEIRVPSDELTGIRTETVLIIDAGPDRSSDSRSE</sequence>
<dbReference type="RefSeq" id="WP_073254662.1">
    <property type="nucleotide sequence ID" value="NZ_FRCS01000002.1"/>
</dbReference>
<proteinExistence type="predicted"/>
<organism evidence="1 2">
    <name type="scientific">Cryptosporangium aurantiacum</name>
    <dbReference type="NCBI Taxonomy" id="134849"/>
    <lineage>
        <taxon>Bacteria</taxon>
        <taxon>Bacillati</taxon>
        <taxon>Actinomycetota</taxon>
        <taxon>Actinomycetes</taxon>
        <taxon>Cryptosporangiales</taxon>
        <taxon>Cryptosporangiaceae</taxon>
        <taxon>Cryptosporangium</taxon>
    </lineage>
</organism>
<accession>A0A1M7NI97</accession>
<dbReference type="STRING" id="134849.SAMN05443668_102651"/>